<dbReference type="GO" id="GO:0006955">
    <property type="term" value="P:immune response"/>
    <property type="evidence" value="ECO:0007669"/>
    <property type="project" value="InterPro"/>
</dbReference>
<accession>A0A6G1BI68</accession>
<dbReference type="Proteomes" id="UP000475037">
    <property type="component" value="Unassembled WGS sequence"/>
</dbReference>
<evidence type="ECO:0000313" key="1">
    <source>
        <dbReference type="EMBL" id="KAF0887123.1"/>
    </source>
</evidence>
<keyword evidence="2" id="KW-1185">Reference proteome</keyword>
<dbReference type="EMBL" id="VOAJ01000527">
    <property type="protein sequence ID" value="KAF0887123.1"/>
    <property type="molecule type" value="Genomic_DNA"/>
</dbReference>
<dbReference type="InterPro" id="IPR033231">
    <property type="entry name" value="SECTM1"/>
</dbReference>
<proteinExistence type="predicted"/>
<dbReference type="InterPro" id="IPR013783">
    <property type="entry name" value="Ig-like_fold"/>
</dbReference>
<dbReference type="SUPFAM" id="SSF48726">
    <property type="entry name" value="Immunoglobulin"/>
    <property type="match status" value="1"/>
</dbReference>
<sequence length="112" mass="11981">GWDSPSCTEGVVSVSRGQCAVMSCNISNPFLHVTIYLNTSGEDSQPLFSVTPPGCFCQGGWQLQVRGGVAQLVIPKVSDTQAGGYKWHLQGLQRNVRDTTLNVSGEPGSRLD</sequence>
<dbReference type="PANTHER" id="PTHR15123">
    <property type="entry name" value="SECRETED AND TRANSMEMBRANE PROTEIN 1"/>
    <property type="match status" value="1"/>
</dbReference>
<name>A0A6G1BI68_CROCR</name>
<dbReference type="PANTHER" id="PTHR15123:SF5">
    <property type="entry name" value="SECRETED AND TRANSMEMBRANE PROTEIN 1"/>
    <property type="match status" value="1"/>
</dbReference>
<protein>
    <submittedName>
        <fullName evidence="1">SCTM1 protein</fullName>
    </submittedName>
</protein>
<evidence type="ECO:0000313" key="2">
    <source>
        <dbReference type="Proteomes" id="UP000475037"/>
    </source>
</evidence>
<dbReference type="GO" id="GO:0016020">
    <property type="term" value="C:membrane"/>
    <property type="evidence" value="ECO:0007669"/>
    <property type="project" value="TreeGrafter"/>
</dbReference>
<gene>
    <name evidence="1" type="primary">Sectm1</name>
    <name evidence="1" type="ORF">FOF47_R20310</name>
</gene>
<feature type="non-terminal residue" evidence="1">
    <location>
        <position position="1"/>
    </location>
</feature>
<dbReference type="AlphaFoldDB" id="A0A6G1BI68"/>
<dbReference type="Gene3D" id="2.60.40.10">
    <property type="entry name" value="Immunoglobulins"/>
    <property type="match status" value="1"/>
</dbReference>
<reference evidence="1 2" key="1">
    <citation type="submission" date="2019-11" db="EMBL/GenBank/DDBJ databases">
        <authorList>
            <person name="Yang C."/>
            <person name="Li F."/>
        </authorList>
    </citation>
    <scope>NUCLEOTIDE SEQUENCE [LARGE SCALE GENOMIC DNA]</scope>
    <source>
        <strain evidence="1">KB4526</strain>
        <tissue evidence="1">Muscle</tissue>
    </source>
</reference>
<dbReference type="InterPro" id="IPR036179">
    <property type="entry name" value="Ig-like_dom_sf"/>
</dbReference>
<comment type="caution">
    <text evidence="1">The sequence shown here is derived from an EMBL/GenBank/DDBJ whole genome shotgun (WGS) entry which is preliminary data.</text>
</comment>
<feature type="non-terminal residue" evidence="1">
    <location>
        <position position="112"/>
    </location>
</feature>
<organism evidence="1 2">
    <name type="scientific">Crocuta crocuta</name>
    <name type="common">Spotted hyena</name>
    <dbReference type="NCBI Taxonomy" id="9678"/>
    <lineage>
        <taxon>Eukaryota</taxon>
        <taxon>Metazoa</taxon>
        <taxon>Chordata</taxon>
        <taxon>Craniata</taxon>
        <taxon>Vertebrata</taxon>
        <taxon>Euteleostomi</taxon>
        <taxon>Mammalia</taxon>
        <taxon>Eutheria</taxon>
        <taxon>Laurasiatheria</taxon>
        <taxon>Carnivora</taxon>
        <taxon>Feliformia</taxon>
        <taxon>Hyaenidae</taxon>
        <taxon>Crocuta</taxon>
    </lineage>
</organism>
<dbReference type="GO" id="GO:0005125">
    <property type="term" value="F:cytokine activity"/>
    <property type="evidence" value="ECO:0007669"/>
    <property type="project" value="InterPro"/>
</dbReference>